<sequence>MTAEPKYATKRNPNNPTFGARIAAVAAYLGGSLMPWQRQVADVALELDPDNPGAWRYPVVVVTVPRQAGKSFLLRAVMADRLLAYNRHEILMTAQTGKDARKRWKQLNTALGAEKKPGYFRVYASQGSERTEYLKRGSFISPFAPTPKSIHGDSLHLVTVDEAWAFDADAGLALETAINPTQLTIKDSQLWIVSTKGTDRSAYLNELIRQGRQEVNNPQSRMCFFEWSADEDAAERDPYSDETLSFHPALGHTQTADKIRALKGDSLAAWRRSILNLETATDETIVDMALWASLADADLAAAAPDPSRVCIGVDLAADRSGATVAAAWLDTDGDVCLSVVASGPGTDWVPRILGDLQASGYQWIGCDPAGPTRTLAADLEAEGRPLAALNTHDYATACQLFLDRTKEGRITHDGNPELADALSAVVIRRLSAVAAFDATRSPRPIDALRAAAAAVWAASQPRPGIQIY</sequence>
<name>A0AAU8HXG7_9CAUD</name>
<accession>A0AAU8HXG7</accession>
<dbReference type="EMBL" id="PP870127">
    <property type="protein sequence ID" value="XCI65014.1"/>
    <property type="molecule type" value="Genomic_DNA"/>
</dbReference>
<proteinExistence type="predicted"/>
<evidence type="ECO:0000313" key="1">
    <source>
        <dbReference type="EMBL" id="XCI65014.1"/>
    </source>
</evidence>
<protein>
    <submittedName>
        <fullName evidence="1">Terminase large subunit</fullName>
    </submittedName>
</protein>
<dbReference type="Pfam" id="PF03237">
    <property type="entry name" value="Terminase_6N"/>
    <property type="match status" value="1"/>
</dbReference>
<reference evidence="1" key="1">
    <citation type="journal article" date="2024" name="bioRxiv">
        <title>The salivary virome during childhood dental caries.</title>
        <authorList>
            <person name="Tang J."/>
            <person name="Baker J.L."/>
        </authorList>
    </citation>
    <scope>NUCLEOTIDE SEQUENCE</scope>
    <source>
        <strain evidence="1">11_unbinned_2</strain>
    </source>
</reference>
<dbReference type="Gene3D" id="3.40.50.300">
    <property type="entry name" value="P-loop containing nucleotide triphosphate hydrolases"/>
    <property type="match status" value="1"/>
</dbReference>
<dbReference type="InterPro" id="IPR027417">
    <property type="entry name" value="P-loop_NTPase"/>
</dbReference>
<organism evidence="1">
    <name type="scientific">Decurrovirus sp</name>
    <dbReference type="NCBI Taxonomy" id="2832697"/>
    <lineage>
        <taxon>Viruses</taxon>
        <taxon>Duplodnaviria</taxon>
        <taxon>Heunggongvirae</taxon>
        <taxon>Uroviricota</taxon>
        <taxon>Caudoviricetes</taxon>
        <taxon>Decurrovirus</taxon>
    </lineage>
</organism>